<dbReference type="PANTHER" id="PTHR37610">
    <property type="entry name" value="CCHC-TYPE DOMAIN-CONTAINING PROTEIN"/>
    <property type="match status" value="1"/>
</dbReference>
<evidence type="ECO:0000313" key="1">
    <source>
        <dbReference type="EMBL" id="DAD47682.1"/>
    </source>
</evidence>
<proteinExistence type="predicted"/>
<organism evidence="1 2">
    <name type="scientific">Nelumbo nucifera</name>
    <name type="common">Sacred lotus</name>
    <dbReference type="NCBI Taxonomy" id="4432"/>
    <lineage>
        <taxon>Eukaryota</taxon>
        <taxon>Viridiplantae</taxon>
        <taxon>Streptophyta</taxon>
        <taxon>Embryophyta</taxon>
        <taxon>Tracheophyta</taxon>
        <taxon>Spermatophyta</taxon>
        <taxon>Magnoliopsida</taxon>
        <taxon>Proteales</taxon>
        <taxon>Nelumbonaceae</taxon>
        <taxon>Nelumbo</taxon>
    </lineage>
</organism>
<dbReference type="AlphaFoldDB" id="A0A822ZR18"/>
<comment type="caution">
    <text evidence="1">The sequence shown here is derived from an EMBL/GenBank/DDBJ whole genome shotgun (WGS) entry which is preliminary data.</text>
</comment>
<keyword evidence="2" id="KW-1185">Reference proteome</keyword>
<reference evidence="1 2" key="1">
    <citation type="journal article" date="2020" name="Mol. Biol. Evol.">
        <title>Distinct Expression and Methylation Patterns for Genes with Different Fates following a Single Whole-Genome Duplication in Flowering Plants.</title>
        <authorList>
            <person name="Shi T."/>
            <person name="Rahmani R.S."/>
            <person name="Gugger P.F."/>
            <person name="Wang M."/>
            <person name="Li H."/>
            <person name="Zhang Y."/>
            <person name="Li Z."/>
            <person name="Wang Q."/>
            <person name="Van de Peer Y."/>
            <person name="Marchal K."/>
            <person name="Chen J."/>
        </authorList>
    </citation>
    <scope>NUCLEOTIDE SEQUENCE [LARGE SCALE GENOMIC DNA]</scope>
    <source>
        <tissue evidence="1">Leaf</tissue>
    </source>
</reference>
<gene>
    <name evidence="1" type="ORF">HUJ06_017619</name>
</gene>
<dbReference type="PANTHER" id="PTHR37610:SF97">
    <property type="entry name" value="RETROTRANSPOSON GAG DOMAIN-CONTAINING PROTEIN"/>
    <property type="match status" value="1"/>
</dbReference>
<dbReference type="Proteomes" id="UP000607653">
    <property type="component" value="Unassembled WGS sequence"/>
</dbReference>
<name>A0A822ZR18_NELNU</name>
<accession>A0A822ZR18</accession>
<dbReference type="EMBL" id="DUZY01000008">
    <property type="protein sequence ID" value="DAD47682.1"/>
    <property type="molecule type" value="Genomic_DNA"/>
</dbReference>
<sequence length="99" mass="11215">MVLSWLLNSLHRDLAPSVLYTTLASDVWINLKDRFSLSNGPCIYQLQRSIATLRQHILKALWDELSNFVNQSACHLRSLESVYFLPTMGAIDAVLHGSE</sequence>
<protein>
    <submittedName>
        <fullName evidence="1">Uncharacterized protein</fullName>
    </submittedName>
</protein>
<evidence type="ECO:0000313" key="2">
    <source>
        <dbReference type="Proteomes" id="UP000607653"/>
    </source>
</evidence>